<dbReference type="Pfam" id="PF00249">
    <property type="entry name" value="Myb_DNA-binding"/>
    <property type="match status" value="1"/>
</dbReference>
<organism evidence="7 8">
    <name type="scientific">Zingiber officinale</name>
    <name type="common">Ginger</name>
    <name type="synonym">Amomum zingiber</name>
    <dbReference type="NCBI Taxonomy" id="94328"/>
    <lineage>
        <taxon>Eukaryota</taxon>
        <taxon>Viridiplantae</taxon>
        <taxon>Streptophyta</taxon>
        <taxon>Embryophyta</taxon>
        <taxon>Tracheophyta</taxon>
        <taxon>Spermatophyta</taxon>
        <taxon>Magnoliopsida</taxon>
        <taxon>Liliopsida</taxon>
        <taxon>Zingiberales</taxon>
        <taxon>Zingiberaceae</taxon>
        <taxon>Zingiber</taxon>
    </lineage>
</organism>
<proteinExistence type="predicted"/>
<dbReference type="GO" id="GO:0003677">
    <property type="term" value="F:DNA binding"/>
    <property type="evidence" value="ECO:0007669"/>
    <property type="project" value="UniProtKB-KW"/>
</dbReference>
<dbReference type="InterPro" id="IPR006447">
    <property type="entry name" value="Myb_dom_plants"/>
</dbReference>
<keyword evidence="2" id="KW-0238">DNA-binding</keyword>
<dbReference type="NCBIfam" id="TIGR01557">
    <property type="entry name" value="myb_SHAQKYF"/>
    <property type="match status" value="1"/>
</dbReference>
<feature type="domain" description="HTH myb-type" evidence="6">
    <location>
        <begin position="51"/>
        <end position="106"/>
    </location>
</feature>
<dbReference type="GO" id="GO:0003700">
    <property type="term" value="F:DNA-binding transcription factor activity"/>
    <property type="evidence" value="ECO:0007669"/>
    <property type="project" value="InterPro"/>
</dbReference>
<feature type="region of interest" description="Disordered" evidence="5">
    <location>
        <begin position="194"/>
        <end position="256"/>
    </location>
</feature>
<dbReference type="FunFam" id="1.10.10.60:FF:000002">
    <property type="entry name" value="Myb family transcription factor"/>
    <property type="match status" value="1"/>
</dbReference>
<evidence type="ECO:0000313" key="7">
    <source>
        <dbReference type="EMBL" id="KAG6522592.1"/>
    </source>
</evidence>
<evidence type="ECO:0000259" key="6">
    <source>
        <dbReference type="PROSITE" id="PS51294"/>
    </source>
</evidence>
<dbReference type="InterPro" id="IPR046955">
    <property type="entry name" value="PHR1-like"/>
</dbReference>
<keyword evidence="8" id="KW-1185">Reference proteome</keyword>
<feature type="compositionally biased region" description="Polar residues" evidence="5">
    <location>
        <begin position="206"/>
        <end position="225"/>
    </location>
</feature>
<dbReference type="EMBL" id="JACMSC010000005">
    <property type="protein sequence ID" value="KAG6522592.1"/>
    <property type="molecule type" value="Genomic_DNA"/>
</dbReference>
<keyword evidence="3" id="KW-0804">Transcription</keyword>
<feature type="compositionally biased region" description="Basic and acidic residues" evidence="5">
    <location>
        <begin position="234"/>
        <end position="247"/>
    </location>
</feature>
<dbReference type="InterPro" id="IPR001005">
    <property type="entry name" value="SANT/Myb"/>
</dbReference>
<sequence length="256" mass="28405">MASSGKDASTSPGEEGGGGNGGSSSNSTVEESDRDQRMRGVRQYVRSKNPRLRWTPELHLCFVRAVKRLGGKAKATPKLVLQLMNVKGLSIAHIKSHLQMYRSKKMDDSGHVMEHPQTMVESSEQHVYSLNKFPTLLDTCNNTNWRSDEFPWSNHRSHWVFQNQILRKAMSDAATATAANGLIRYYDLANGMVPSNPSSKTDRETLSQNVQQGSQEPDLTLSLSIGLSRKDKRPKTFGDESATDRKSSLSLFSSSS</sequence>
<dbReference type="AlphaFoldDB" id="A0A8J5HA22"/>
<keyword evidence="4" id="KW-0539">Nucleus</keyword>
<evidence type="ECO:0000256" key="5">
    <source>
        <dbReference type="SAM" id="MobiDB-lite"/>
    </source>
</evidence>
<evidence type="ECO:0000256" key="1">
    <source>
        <dbReference type="ARBA" id="ARBA00023015"/>
    </source>
</evidence>
<dbReference type="PANTHER" id="PTHR31314:SF164">
    <property type="entry name" value="HTH MYB-TYPE DOMAIN-CONTAINING PROTEIN"/>
    <property type="match status" value="1"/>
</dbReference>
<gene>
    <name evidence="7" type="ORF">ZIOFF_019733</name>
</gene>
<name>A0A8J5HA22_ZINOF</name>
<evidence type="ECO:0000256" key="2">
    <source>
        <dbReference type="ARBA" id="ARBA00023125"/>
    </source>
</evidence>
<protein>
    <recommendedName>
        <fullName evidence="6">HTH myb-type domain-containing protein</fullName>
    </recommendedName>
</protein>
<reference evidence="7 8" key="1">
    <citation type="submission" date="2020-08" db="EMBL/GenBank/DDBJ databases">
        <title>Plant Genome Project.</title>
        <authorList>
            <person name="Zhang R.-G."/>
        </authorList>
    </citation>
    <scope>NUCLEOTIDE SEQUENCE [LARGE SCALE GENOMIC DNA]</scope>
    <source>
        <tissue evidence="7">Rhizome</tissue>
    </source>
</reference>
<dbReference type="InterPro" id="IPR017930">
    <property type="entry name" value="Myb_dom"/>
</dbReference>
<accession>A0A8J5HA22</accession>
<dbReference type="Proteomes" id="UP000734854">
    <property type="component" value="Unassembled WGS sequence"/>
</dbReference>
<dbReference type="OrthoDB" id="551907at2759"/>
<feature type="region of interest" description="Disordered" evidence="5">
    <location>
        <begin position="1"/>
        <end position="44"/>
    </location>
</feature>
<dbReference type="PANTHER" id="PTHR31314">
    <property type="entry name" value="MYB FAMILY TRANSCRIPTION FACTOR PHL7-LIKE"/>
    <property type="match status" value="1"/>
</dbReference>
<comment type="caution">
    <text evidence="7">The sequence shown here is derived from an EMBL/GenBank/DDBJ whole genome shotgun (WGS) entry which is preliminary data.</text>
</comment>
<evidence type="ECO:0000313" key="8">
    <source>
        <dbReference type="Proteomes" id="UP000734854"/>
    </source>
</evidence>
<dbReference type="PROSITE" id="PS51294">
    <property type="entry name" value="HTH_MYB"/>
    <property type="match status" value="1"/>
</dbReference>
<evidence type="ECO:0000256" key="4">
    <source>
        <dbReference type="ARBA" id="ARBA00023242"/>
    </source>
</evidence>
<keyword evidence="1" id="KW-0805">Transcription regulation</keyword>
<evidence type="ECO:0000256" key="3">
    <source>
        <dbReference type="ARBA" id="ARBA00023163"/>
    </source>
</evidence>